<reference evidence="1" key="1">
    <citation type="submission" date="2019-02" db="EMBL/GenBank/DDBJ databases">
        <authorList>
            <person name="Gruber-Vodicka R. H."/>
            <person name="Seah K. B. B."/>
        </authorList>
    </citation>
    <scope>NUCLEOTIDE SEQUENCE</scope>
    <source>
        <strain evidence="1">BECK_BY7</strain>
    </source>
</reference>
<dbReference type="InterPro" id="IPR029058">
    <property type="entry name" value="AB_hydrolase_fold"/>
</dbReference>
<organism evidence="1">
    <name type="scientific">Candidatus Kentrum sp. LFY</name>
    <dbReference type="NCBI Taxonomy" id="2126342"/>
    <lineage>
        <taxon>Bacteria</taxon>
        <taxon>Pseudomonadati</taxon>
        <taxon>Pseudomonadota</taxon>
        <taxon>Gammaproteobacteria</taxon>
        <taxon>Candidatus Kentrum</taxon>
    </lineage>
</organism>
<sequence length="317" mass="36509">MRDYSKELRCFADNNKKNGNKVRFYYTKNGGNTPSIGKRLQLSLAAFLKPITTPFACTLPKPAWDVMLRRTNTVFRRECDFNEDSGYGKQGTGALSVFLRKFEDRFKNELREKSIEITLIGHSMGAIIVNKMINLHPDLPYRNIVHMASADSMRNFIEIVVPYMKKHDYVNFYSLSLHPKNENREENYGGVVPSGSLLVWIDNMYTTPETIMDRRSGRWDNMKRVIHMISAAKEDGRSKLPAVMPVDMPKCQAMDDKGTKVSEQLSAEITKAPLDRMHFKVFGIGNTCEPQEHGGFDEYDGFWNKPYWWKKDIKPAV</sequence>
<evidence type="ECO:0000313" key="1">
    <source>
        <dbReference type="EMBL" id="VFK17593.1"/>
    </source>
</evidence>
<protein>
    <submittedName>
        <fullName evidence="1">Uncharacterized protein</fullName>
    </submittedName>
</protein>
<proteinExistence type="predicted"/>
<dbReference type="SUPFAM" id="SSF53474">
    <property type="entry name" value="alpha/beta-Hydrolases"/>
    <property type="match status" value="1"/>
</dbReference>
<dbReference type="EMBL" id="CAADFN010000033">
    <property type="protein sequence ID" value="VFK17593.1"/>
    <property type="molecule type" value="Genomic_DNA"/>
</dbReference>
<gene>
    <name evidence="1" type="ORF">BECKLFY1418C_GA0070996_103320</name>
</gene>
<name>A0A450WKM1_9GAMM</name>
<accession>A0A450WKM1</accession>
<dbReference type="AlphaFoldDB" id="A0A450WKM1"/>